<proteinExistence type="predicted"/>
<evidence type="ECO:0008006" key="3">
    <source>
        <dbReference type="Google" id="ProtNLM"/>
    </source>
</evidence>
<evidence type="ECO:0000313" key="1">
    <source>
        <dbReference type="EMBL" id="KAK7879712.1"/>
    </source>
</evidence>
<name>A0AAW0MHR3_9GOBI</name>
<keyword evidence="2" id="KW-1185">Reference proteome</keyword>
<gene>
    <name evidence="1" type="ORF">WMY93_033581</name>
</gene>
<dbReference type="EMBL" id="JBBPFD010000210">
    <property type="protein sequence ID" value="KAK7879712.1"/>
    <property type="molecule type" value="Genomic_DNA"/>
</dbReference>
<dbReference type="Proteomes" id="UP001460270">
    <property type="component" value="Unassembled WGS sequence"/>
</dbReference>
<protein>
    <recommendedName>
        <fullName evidence="3">PB1 domain-containing protein</fullName>
    </recommendedName>
</protein>
<comment type="caution">
    <text evidence="1">The sequence shown here is derived from an EMBL/GenBank/DDBJ whole genome shotgun (WGS) entry which is preliminary data.</text>
</comment>
<organism evidence="1 2">
    <name type="scientific">Mugilogobius chulae</name>
    <name type="common">yellowstripe goby</name>
    <dbReference type="NCBI Taxonomy" id="88201"/>
    <lineage>
        <taxon>Eukaryota</taxon>
        <taxon>Metazoa</taxon>
        <taxon>Chordata</taxon>
        <taxon>Craniata</taxon>
        <taxon>Vertebrata</taxon>
        <taxon>Euteleostomi</taxon>
        <taxon>Actinopterygii</taxon>
        <taxon>Neopterygii</taxon>
        <taxon>Teleostei</taxon>
        <taxon>Neoteleostei</taxon>
        <taxon>Acanthomorphata</taxon>
        <taxon>Gobiaria</taxon>
        <taxon>Gobiiformes</taxon>
        <taxon>Gobioidei</taxon>
        <taxon>Gobiidae</taxon>
        <taxon>Gobionellinae</taxon>
        <taxon>Mugilogobius</taxon>
    </lineage>
</organism>
<evidence type="ECO:0000313" key="2">
    <source>
        <dbReference type="Proteomes" id="UP001460270"/>
    </source>
</evidence>
<reference evidence="2" key="1">
    <citation type="submission" date="2024-04" db="EMBL/GenBank/DDBJ databases">
        <title>Salinicola lusitanus LLJ914,a marine bacterium isolated from the Okinawa Trough.</title>
        <authorList>
            <person name="Li J."/>
        </authorList>
    </citation>
    <scope>NUCLEOTIDE SEQUENCE [LARGE SCALE GENOMIC DNA]</scope>
</reference>
<dbReference type="AlphaFoldDB" id="A0AAW0MHR3"/>
<accession>A0AAW0MHR3</accession>
<sequence>MSLPTMKVYFLKAGKVTEIHRFELQLYTYDDEDDLVVLSSEVNFDFMFKIMKKSSIVRIYVTMATDNLVLTNLPNVSKTTPEAEIV</sequence>